<dbReference type="SMART" id="SM00905">
    <property type="entry name" value="FolB"/>
    <property type="match status" value="1"/>
</dbReference>
<dbReference type="OrthoDB" id="9808041at2"/>
<comment type="pathway">
    <text evidence="9">Cofactor biosynthesis; tetrahydrofolate biosynthesis; 2-amino-4-hydroxy-6-hydroxymethyl-7,8-dihydropteridine diphosphate from 7,8-dihydroneopterin triphosphate: step 3/4.</text>
</comment>
<dbReference type="CDD" id="cd00534">
    <property type="entry name" value="DHNA_DHNTPE"/>
    <property type="match status" value="1"/>
</dbReference>
<dbReference type="NCBIfam" id="TIGR00526">
    <property type="entry name" value="folB_dom"/>
    <property type="match status" value="1"/>
</dbReference>
<comment type="function">
    <text evidence="9">Catalyzes the conversion of 7,8-dihydroneopterin to 6-hydroxymethyl-7,8-dihydropterin.</text>
</comment>
<dbReference type="CDD" id="cd00483">
    <property type="entry name" value="HPPK"/>
    <property type="match status" value="1"/>
</dbReference>
<accession>A0A1G6XBU9</accession>
<dbReference type="RefSeq" id="WP_159428013.1">
    <property type="nucleotide sequence ID" value="NZ_FNAF01000006.1"/>
</dbReference>
<dbReference type="AlphaFoldDB" id="A0A1G6XBU9"/>
<sequence>MDYLNIEGLVVFAHHGVFPEENKLGQRFEISARLDLVTSHAGMQDDLSRSVDYGAVCHSIQDFFQAHPVKLIETAAEQLARHLLLSFPALHTVVLRIAKPWAPIGLPLDQVSVNITRGWHPVTVAMGSNQGDRLKNLCDALEALDRIPGIRVKKIASFIETPAAGRHNEPPYLNGAVLFDTCLLPRECLRQLQALEKAAGRQPGEKWSTRPLDLDMIFYDDLISENPRLYLPHPRYRERDFVLKPLNDIIPYHKDPLTGENIQAILQARQLKKGR</sequence>
<evidence type="ECO:0000313" key="11">
    <source>
        <dbReference type="EMBL" id="SDD75674.1"/>
    </source>
</evidence>
<dbReference type="EMBL" id="FNAF01000006">
    <property type="protein sequence ID" value="SDD75674.1"/>
    <property type="molecule type" value="Genomic_DNA"/>
</dbReference>
<dbReference type="NCBIfam" id="TIGR01498">
    <property type="entry name" value="folK"/>
    <property type="match status" value="1"/>
</dbReference>
<gene>
    <name evidence="11" type="ORF">SAMN04489866_106111</name>
</gene>
<comment type="catalytic activity">
    <reaction evidence="1">
        <text>6-hydroxymethyl-7,8-dihydropterin + ATP = (7,8-dihydropterin-6-yl)methyl diphosphate + AMP + H(+)</text>
        <dbReference type="Rhea" id="RHEA:11412"/>
        <dbReference type="ChEBI" id="CHEBI:15378"/>
        <dbReference type="ChEBI" id="CHEBI:30616"/>
        <dbReference type="ChEBI" id="CHEBI:44841"/>
        <dbReference type="ChEBI" id="CHEBI:72950"/>
        <dbReference type="ChEBI" id="CHEBI:456215"/>
        <dbReference type="EC" id="2.7.6.3"/>
    </reaction>
</comment>
<comment type="similarity">
    <text evidence="3">In the N-terminal section; belongs to the DHNA family.</text>
</comment>
<keyword evidence="8 9" id="KW-0289">Folate biosynthesis</keyword>
<dbReference type="InterPro" id="IPR000550">
    <property type="entry name" value="Hppk"/>
</dbReference>
<evidence type="ECO:0000256" key="7">
    <source>
        <dbReference type="ARBA" id="ARBA00022840"/>
    </source>
</evidence>
<feature type="domain" description="Dihydroneopterin aldolase/epimerase" evidence="10">
    <location>
        <begin position="4"/>
        <end position="117"/>
    </location>
</feature>
<dbReference type="STRING" id="2741.SAMN04489866_106111"/>
<dbReference type="Pfam" id="PF01288">
    <property type="entry name" value="HPPK"/>
    <property type="match status" value="1"/>
</dbReference>
<dbReference type="Pfam" id="PF02152">
    <property type="entry name" value="FolB"/>
    <property type="match status" value="1"/>
</dbReference>
<dbReference type="PANTHER" id="PTHR43071">
    <property type="entry name" value="2-AMINO-4-HYDROXY-6-HYDROXYMETHYLDIHYDROPTERIDINE PYROPHOSPHOKINASE"/>
    <property type="match status" value="1"/>
</dbReference>
<dbReference type="Proteomes" id="UP000198995">
    <property type="component" value="Unassembled WGS sequence"/>
</dbReference>
<organism evidence="11 12">
    <name type="scientific">Peptococcus niger</name>
    <dbReference type="NCBI Taxonomy" id="2741"/>
    <lineage>
        <taxon>Bacteria</taxon>
        <taxon>Bacillati</taxon>
        <taxon>Bacillota</taxon>
        <taxon>Clostridia</taxon>
        <taxon>Eubacteriales</taxon>
        <taxon>Peptococcaceae</taxon>
        <taxon>Peptococcus</taxon>
    </lineage>
</organism>
<reference evidence="11 12" key="1">
    <citation type="submission" date="2016-10" db="EMBL/GenBank/DDBJ databases">
        <authorList>
            <person name="de Groot N.N."/>
        </authorList>
    </citation>
    <scope>NUCLEOTIDE SEQUENCE [LARGE SCALE GENOMIC DNA]</scope>
    <source>
        <strain evidence="11 12">DSM 20475</strain>
    </source>
</reference>
<dbReference type="GO" id="GO:0004150">
    <property type="term" value="F:dihydroneopterin aldolase activity"/>
    <property type="evidence" value="ECO:0007669"/>
    <property type="project" value="UniProtKB-UniRule"/>
</dbReference>
<evidence type="ECO:0000256" key="2">
    <source>
        <dbReference type="ARBA" id="ARBA00005051"/>
    </source>
</evidence>
<dbReference type="NCBIfam" id="TIGR00525">
    <property type="entry name" value="folB"/>
    <property type="match status" value="1"/>
</dbReference>
<dbReference type="GO" id="GO:0046654">
    <property type="term" value="P:tetrahydrofolate biosynthetic process"/>
    <property type="evidence" value="ECO:0007669"/>
    <property type="project" value="UniProtKB-UniRule"/>
</dbReference>
<dbReference type="Gene3D" id="3.30.70.560">
    <property type="entry name" value="7,8-Dihydro-6-hydroxymethylpterin-pyrophosphokinase HPPK"/>
    <property type="match status" value="1"/>
</dbReference>
<name>A0A1G6XBU9_PEPNI</name>
<evidence type="ECO:0000256" key="4">
    <source>
        <dbReference type="ARBA" id="ARBA00022679"/>
    </source>
</evidence>
<evidence type="ECO:0000256" key="3">
    <source>
        <dbReference type="ARBA" id="ARBA00009640"/>
    </source>
</evidence>
<dbReference type="InterPro" id="IPR006157">
    <property type="entry name" value="FolB_dom"/>
</dbReference>
<evidence type="ECO:0000256" key="1">
    <source>
        <dbReference type="ARBA" id="ARBA00000198"/>
    </source>
</evidence>
<keyword evidence="6 11" id="KW-0418">Kinase</keyword>
<dbReference type="SUPFAM" id="SSF55083">
    <property type="entry name" value="6-hydroxymethyl-7,8-dihydropterin pyrophosphokinase, HPPK"/>
    <property type="match status" value="1"/>
</dbReference>
<dbReference type="InterPro" id="IPR043133">
    <property type="entry name" value="GTP-CH-I_C/QueF"/>
</dbReference>
<keyword evidence="7" id="KW-0067">ATP-binding</keyword>
<proteinExistence type="inferred from homology"/>
<dbReference type="PANTHER" id="PTHR43071:SF1">
    <property type="entry name" value="2-AMINO-4-HYDROXY-6-HYDROXYMETHYLDIHYDROPTERIDINE PYROPHOSPHOKINASE"/>
    <property type="match status" value="1"/>
</dbReference>
<dbReference type="SUPFAM" id="SSF55620">
    <property type="entry name" value="Tetrahydrobiopterin biosynthesis enzymes-like"/>
    <property type="match status" value="1"/>
</dbReference>
<evidence type="ECO:0000256" key="5">
    <source>
        <dbReference type="ARBA" id="ARBA00022741"/>
    </source>
</evidence>
<keyword evidence="5" id="KW-0547">Nucleotide-binding</keyword>
<dbReference type="GO" id="GO:0005524">
    <property type="term" value="F:ATP binding"/>
    <property type="evidence" value="ECO:0007669"/>
    <property type="project" value="UniProtKB-KW"/>
</dbReference>
<evidence type="ECO:0000256" key="8">
    <source>
        <dbReference type="ARBA" id="ARBA00022909"/>
    </source>
</evidence>
<evidence type="ECO:0000256" key="6">
    <source>
        <dbReference type="ARBA" id="ARBA00022777"/>
    </source>
</evidence>
<keyword evidence="12" id="KW-1185">Reference proteome</keyword>
<evidence type="ECO:0000313" key="12">
    <source>
        <dbReference type="Proteomes" id="UP000198995"/>
    </source>
</evidence>
<dbReference type="Gene3D" id="3.30.1130.10">
    <property type="match status" value="1"/>
</dbReference>
<comment type="similarity">
    <text evidence="9">Belongs to the DHNA family.</text>
</comment>
<dbReference type="GO" id="GO:0003848">
    <property type="term" value="F:2-amino-4-hydroxy-6-hydroxymethyldihydropteridine diphosphokinase activity"/>
    <property type="evidence" value="ECO:0007669"/>
    <property type="project" value="UniProtKB-EC"/>
</dbReference>
<comment type="pathway">
    <text evidence="2">Cofactor biosynthesis; tetrahydrofolate biosynthesis; 2-amino-4-hydroxy-6-hydroxymethyl-7,8-dihydropteridine diphosphate from 7,8-dihydroneopterin triphosphate: step 4/4.</text>
</comment>
<dbReference type="EC" id="4.1.2.25" evidence="9"/>
<dbReference type="InterPro" id="IPR006156">
    <property type="entry name" value="Dihydroneopterin_aldolase"/>
</dbReference>
<evidence type="ECO:0000256" key="9">
    <source>
        <dbReference type="RuleBase" id="RU362079"/>
    </source>
</evidence>
<dbReference type="UniPathway" id="UPA00077">
    <property type="reaction ID" value="UER00154"/>
</dbReference>
<dbReference type="GO" id="GO:0046656">
    <property type="term" value="P:folic acid biosynthetic process"/>
    <property type="evidence" value="ECO:0007669"/>
    <property type="project" value="UniProtKB-UniRule"/>
</dbReference>
<dbReference type="GO" id="GO:0016301">
    <property type="term" value="F:kinase activity"/>
    <property type="evidence" value="ECO:0007669"/>
    <property type="project" value="UniProtKB-KW"/>
</dbReference>
<protein>
    <recommendedName>
        <fullName evidence="9">Bifunctional folate synthesis protein</fullName>
    </recommendedName>
    <domain>
        <recommendedName>
            <fullName evidence="9">Dihydroneopterin aldolase</fullName>
            <shortName evidence="9">DHNA</shortName>
            <ecNumber evidence="9">4.1.2.25</ecNumber>
        </recommendedName>
        <alternativeName>
            <fullName evidence="9">7,8-dihydroneopterin aldolase</fullName>
        </alternativeName>
    </domain>
    <domain>
        <recommendedName>
            <fullName evidence="9">2-amino-4-hydroxy-6-hydroxymethyldihydropteridine pyrophosphokinase</fullName>
            <ecNumber evidence="9">2.7.6.3</ecNumber>
        </recommendedName>
        <alternativeName>
            <fullName evidence="9">6-hydroxymethyl-7,8-dihydropterin pyrophosphokinase</fullName>
            <shortName evidence="9">PPPK</shortName>
        </alternativeName>
        <alternativeName>
            <fullName evidence="9">7,8-dihydro-6-hydroxymethylpterin pyrophosphokinase</fullName>
            <shortName evidence="9">HPPK</shortName>
        </alternativeName>
    </domain>
</protein>
<dbReference type="InterPro" id="IPR035907">
    <property type="entry name" value="Hppk_sf"/>
</dbReference>
<keyword evidence="4" id="KW-0808">Transferase</keyword>
<dbReference type="EC" id="2.7.6.3" evidence="9"/>
<comment type="catalytic activity">
    <reaction evidence="9">
        <text>7,8-dihydroneopterin = 6-hydroxymethyl-7,8-dihydropterin + glycolaldehyde</text>
        <dbReference type="Rhea" id="RHEA:10540"/>
        <dbReference type="ChEBI" id="CHEBI:17001"/>
        <dbReference type="ChEBI" id="CHEBI:17071"/>
        <dbReference type="ChEBI" id="CHEBI:44841"/>
        <dbReference type="EC" id="4.1.2.25"/>
    </reaction>
</comment>
<keyword evidence="9" id="KW-0456">Lyase</keyword>
<evidence type="ECO:0000259" key="10">
    <source>
        <dbReference type="SMART" id="SM00905"/>
    </source>
</evidence>